<name>A0A951PRW8_9CYAN</name>
<protein>
    <submittedName>
        <fullName evidence="1">Pentapeptide repeat-containing protein</fullName>
    </submittedName>
</protein>
<dbReference type="Gene3D" id="2.160.20.80">
    <property type="entry name" value="E3 ubiquitin-protein ligase SopA"/>
    <property type="match status" value="1"/>
</dbReference>
<gene>
    <name evidence="1" type="ORF">KME25_31910</name>
</gene>
<dbReference type="Proteomes" id="UP000753908">
    <property type="component" value="Unassembled WGS sequence"/>
</dbReference>
<comment type="caution">
    <text evidence="1">The sequence shown here is derived from an EMBL/GenBank/DDBJ whole genome shotgun (WGS) entry which is preliminary data.</text>
</comment>
<dbReference type="Pfam" id="PF00805">
    <property type="entry name" value="Pentapeptide"/>
    <property type="match status" value="2"/>
</dbReference>
<dbReference type="InterPro" id="IPR001646">
    <property type="entry name" value="5peptide_repeat"/>
</dbReference>
<dbReference type="PANTHER" id="PTHR14136">
    <property type="entry name" value="BTB_POZ DOMAIN-CONTAINING PROTEIN KCTD9"/>
    <property type="match status" value="1"/>
</dbReference>
<evidence type="ECO:0000313" key="1">
    <source>
        <dbReference type="EMBL" id="MBW4548975.1"/>
    </source>
</evidence>
<evidence type="ECO:0000313" key="2">
    <source>
        <dbReference type="Proteomes" id="UP000753908"/>
    </source>
</evidence>
<proteinExistence type="predicted"/>
<sequence length="237" mass="25191">MKDFLRRTHSLALNQLIGMKLLSGHKPDVLLFDSAVAASDIAFMLGADWDGCNGVVMPNRDRVAVNTAANLVGASWCQQGDSTALLTRLTTDELLRRYAIGDRNFANANLRCALLCEQNLSQCNLTYVKLNFADLSGANLSGADLTAADLSDANLSGANLSQTSMYRTNLTRVNLSEVNLKGANLSKASLRDACLHQADLTGTNLSFADLRGAALDEASLSGANLTGAKLTQGQLPL</sequence>
<reference evidence="1" key="2">
    <citation type="journal article" date="2022" name="Microbiol. Resour. Announc.">
        <title>Metagenome Sequencing to Explore Phylogenomics of Terrestrial Cyanobacteria.</title>
        <authorList>
            <person name="Ward R.D."/>
            <person name="Stajich J.E."/>
            <person name="Johansen J.R."/>
            <person name="Huntemann M."/>
            <person name="Clum A."/>
            <person name="Foster B."/>
            <person name="Foster B."/>
            <person name="Roux S."/>
            <person name="Palaniappan K."/>
            <person name="Varghese N."/>
            <person name="Mukherjee S."/>
            <person name="Reddy T.B.K."/>
            <person name="Daum C."/>
            <person name="Copeland A."/>
            <person name="Chen I.A."/>
            <person name="Ivanova N.N."/>
            <person name="Kyrpides N.C."/>
            <person name="Shapiro N."/>
            <person name="Eloe-Fadrosh E.A."/>
            <person name="Pietrasiak N."/>
        </authorList>
    </citation>
    <scope>NUCLEOTIDE SEQUENCE</scope>
    <source>
        <strain evidence="1">CPER-KK1</strain>
    </source>
</reference>
<organism evidence="1 2">
    <name type="scientific">Symplocastrum torsivum CPER-KK1</name>
    <dbReference type="NCBI Taxonomy" id="450513"/>
    <lineage>
        <taxon>Bacteria</taxon>
        <taxon>Bacillati</taxon>
        <taxon>Cyanobacteriota</taxon>
        <taxon>Cyanophyceae</taxon>
        <taxon>Oscillatoriophycideae</taxon>
        <taxon>Oscillatoriales</taxon>
        <taxon>Microcoleaceae</taxon>
        <taxon>Symplocastrum</taxon>
    </lineage>
</organism>
<dbReference type="InterPro" id="IPR051082">
    <property type="entry name" value="Pentapeptide-BTB/POZ_domain"/>
</dbReference>
<dbReference type="SUPFAM" id="SSF141571">
    <property type="entry name" value="Pentapeptide repeat-like"/>
    <property type="match status" value="1"/>
</dbReference>
<dbReference type="PANTHER" id="PTHR14136:SF17">
    <property type="entry name" value="BTB_POZ DOMAIN-CONTAINING PROTEIN KCTD9"/>
    <property type="match status" value="1"/>
</dbReference>
<reference evidence="1" key="1">
    <citation type="submission" date="2021-05" db="EMBL/GenBank/DDBJ databases">
        <authorList>
            <person name="Pietrasiak N."/>
            <person name="Ward R."/>
            <person name="Stajich J.E."/>
            <person name="Kurbessoian T."/>
        </authorList>
    </citation>
    <scope>NUCLEOTIDE SEQUENCE</scope>
    <source>
        <strain evidence="1">CPER-KK1</strain>
    </source>
</reference>
<dbReference type="EMBL" id="JAHHIF010000078">
    <property type="protein sequence ID" value="MBW4548975.1"/>
    <property type="molecule type" value="Genomic_DNA"/>
</dbReference>
<dbReference type="AlphaFoldDB" id="A0A951PRW8"/>
<accession>A0A951PRW8</accession>